<evidence type="ECO:0000313" key="1">
    <source>
        <dbReference type="EMBL" id="KAL0129159.1"/>
    </source>
</evidence>
<evidence type="ECO:0000313" key="2">
    <source>
        <dbReference type="Proteomes" id="UP001430953"/>
    </source>
</evidence>
<protein>
    <submittedName>
        <fullName evidence="1">Uncharacterized protein</fullName>
    </submittedName>
</protein>
<dbReference type="AlphaFoldDB" id="A0AAW2GPI6"/>
<keyword evidence="2" id="KW-1185">Reference proteome</keyword>
<dbReference type="Proteomes" id="UP001430953">
    <property type="component" value="Unassembled WGS sequence"/>
</dbReference>
<comment type="caution">
    <text evidence="1">The sequence shown here is derived from an EMBL/GenBank/DDBJ whole genome shotgun (WGS) entry which is preliminary data.</text>
</comment>
<accession>A0AAW2GPI6</accession>
<organism evidence="1 2">
    <name type="scientific">Cardiocondyla obscurior</name>
    <dbReference type="NCBI Taxonomy" id="286306"/>
    <lineage>
        <taxon>Eukaryota</taxon>
        <taxon>Metazoa</taxon>
        <taxon>Ecdysozoa</taxon>
        <taxon>Arthropoda</taxon>
        <taxon>Hexapoda</taxon>
        <taxon>Insecta</taxon>
        <taxon>Pterygota</taxon>
        <taxon>Neoptera</taxon>
        <taxon>Endopterygota</taxon>
        <taxon>Hymenoptera</taxon>
        <taxon>Apocrita</taxon>
        <taxon>Aculeata</taxon>
        <taxon>Formicoidea</taxon>
        <taxon>Formicidae</taxon>
        <taxon>Myrmicinae</taxon>
        <taxon>Cardiocondyla</taxon>
    </lineage>
</organism>
<dbReference type="EMBL" id="JADYXP020000003">
    <property type="protein sequence ID" value="KAL0129159.1"/>
    <property type="molecule type" value="Genomic_DNA"/>
</dbReference>
<gene>
    <name evidence="1" type="ORF">PUN28_004090</name>
</gene>
<name>A0AAW2GPI6_9HYME</name>
<sequence>MDYRRSEISKRDLEEGFLVVHLGVPSTPSQLFATRNFAQRKIESTTGRSCMSKYMLFLYKRNAVARRKMPKWKKDRDKIYKRICMYECETRAPPKAAANREESFNGGEIRDSRVSVEIHRDY</sequence>
<reference evidence="1 2" key="1">
    <citation type="submission" date="2023-03" db="EMBL/GenBank/DDBJ databases">
        <title>High recombination rates correlate with genetic variation in Cardiocondyla obscurior ants.</title>
        <authorList>
            <person name="Errbii M."/>
        </authorList>
    </citation>
    <scope>NUCLEOTIDE SEQUENCE [LARGE SCALE GENOMIC DNA]</scope>
    <source>
        <strain evidence="1">Alpha-2009</strain>
        <tissue evidence="1">Whole body</tissue>
    </source>
</reference>
<proteinExistence type="predicted"/>